<evidence type="ECO:0000256" key="1">
    <source>
        <dbReference type="SAM" id="MobiDB-lite"/>
    </source>
</evidence>
<dbReference type="Proteomes" id="UP000677913">
    <property type="component" value="Unassembled WGS sequence"/>
</dbReference>
<feature type="compositionally biased region" description="Low complexity" evidence="1">
    <location>
        <begin position="197"/>
        <end position="207"/>
    </location>
</feature>
<dbReference type="InterPro" id="IPR038287">
    <property type="entry name" value="Cse2_sf"/>
</dbReference>
<dbReference type="Pfam" id="PF09485">
    <property type="entry name" value="CRISPR_Cse2"/>
    <property type="match status" value="1"/>
</dbReference>
<dbReference type="RefSeq" id="WP_211470007.1">
    <property type="nucleotide sequence ID" value="NZ_JAGSXH010000094.1"/>
</dbReference>
<evidence type="ECO:0000313" key="2">
    <source>
        <dbReference type="EMBL" id="MBS2965654.1"/>
    </source>
</evidence>
<dbReference type="EMBL" id="JAGSXH010000094">
    <property type="protein sequence ID" value="MBS2965654.1"/>
    <property type="molecule type" value="Genomic_DNA"/>
</dbReference>
<reference evidence="2" key="1">
    <citation type="submission" date="2021-04" db="EMBL/GenBank/DDBJ databases">
        <title>Genome based classification of Actinospica acidithermotolerans sp. nov., an actinobacterium isolated from an Indonesian hot spring.</title>
        <authorList>
            <person name="Kusuma A.B."/>
            <person name="Putra K.E."/>
            <person name="Nafisah S."/>
            <person name="Loh J."/>
            <person name="Nouioui I."/>
            <person name="Goodfellow M."/>
        </authorList>
    </citation>
    <scope>NUCLEOTIDE SEQUENCE</scope>
    <source>
        <strain evidence="2">DSM 45618</strain>
    </source>
</reference>
<feature type="region of interest" description="Disordered" evidence="1">
    <location>
        <begin position="187"/>
        <end position="207"/>
    </location>
</feature>
<dbReference type="AlphaFoldDB" id="A0A8J7WT38"/>
<gene>
    <name evidence="2" type="primary">casB</name>
    <name evidence="2" type="ORF">KGA66_21565</name>
</gene>
<accession>A0A8J7WT38</accession>
<evidence type="ECO:0000313" key="3">
    <source>
        <dbReference type="Proteomes" id="UP000677913"/>
    </source>
</evidence>
<dbReference type="CDD" id="cd09731">
    <property type="entry name" value="Cse2_I-E"/>
    <property type="match status" value="1"/>
</dbReference>
<dbReference type="Gene3D" id="1.10.520.40">
    <property type="entry name" value="CRISPR-associated protein Cse2"/>
    <property type="match status" value="1"/>
</dbReference>
<organism evidence="2 3">
    <name type="scientific">Actinocrinis puniceicyclus</name>
    <dbReference type="NCBI Taxonomy" id="977794"/>
    <lineage>
        <taxon>Bacteria</taxon>
        <taxon>Bacillati</taxon>
        <taxon>Actinomycetota</taxon>
        <taxon>Actinomycetes</taxon>
        <taxon>Catenulisporales</taxon>
        <taxon>Actinospicaceae</taxon>
        <taxon>Actinocrinis</taxon>
    </lineage>
</organism>
<comment type="caution">
    <text evidence="2">The sequence shown here is derived from an EMBL/GenBank/DDBJ whole genome shotgun (WGS) entry which is preliminary data.</text>
</comment>
<keyword evidence="3" id="KW-1185">Reference proteome</keyword>
<name>A0A8J7WT38_9ACTN</name>
<protein>
    <submittedName>
        <fullName evidence="2">Type I-E CRISPR-associated protein Cse2/CasB</fullName>
    </submittedName>
</protein>
<sequence>MPQIAHRGRWLWEDLDPKEARAGAVLAALRMGVSREPGDVSVLWRHYRAVVPDEAAARGRIHPSLAAEHAALTLFAVHQQSQSSRMHREGSPLGASLRALRASAFKDNPDALDRRVNAAAATESIKDLTVHLRGLVRLLRDQQIPLDYTALVEDVAAWHYPDARGRVRRRWGAQYYVWSAPDADGAGDHGGAGAGAGPASLPAQSAS</sequence>
<dbReference type="NCBIfam" id="TIGR02548">
    <property type="entry name" value="casB_cse2"/>
    <property type="match status" value="1"/>
</dbReference>
<proteinExistence type="predicted"/>
<dbReference type="InterPro" id="IPR013382">
    <property type="entry name" value="CRISPR-assoc_prot_Cse2"/>
</dbReference>